<protein>
    <submittedName>
        <fullName evidence="1">Uncharacterized protein</fullName>
    </submittedName>
</protein>
<evidence type="ECO:0000313" key="1">
    <source>
        <dbReference type="EMBL" id="GHI75046.1"/>
    </source>
</evidence>
<reference evidence="2" key="1">
    <citation type="submission" date="2023-07" db="EMBL/GenBank/DDBJ databases">
        <title>Whole genome shotgun sequence of Streptomyces spororaveus NBRC 15456.</title>
        <authorList>
            <person name="Komaki H."/>
            <person name="Tamura T."/>
        </authorList>
    </citation>
    <scope>NUCLEOTIDE SEQUENCE [LARGE SCALE GENOMIC DNA]</scope>
    <source>
        <strain evidence="2">NBRC 15456</strain>
    </source>
</reference>
<proteinExistence type="predicted"/>
<evidence type="ECO:0000313" key="2">
    <source>
        <dbReference type="Proteomes" id="UP000608522"/>
    </source>
</evidence>
<name>A0ABQ3T3T3_9ACTN</name>
<accession>A0ABQ3T3T3</accession>
<organism evidence="1 2">
    <name type="scientific">Streptomyces spororaveus</name>
    <dbReference type="NCBI Taxonomy" id="284039"/>
    <lineage>
        <taxon>Bacteria</taxon>
        <taxon>Bacillati</taxon>
        <taxon>Actinomycetota</taxon>
        <taxon>Actinomycetes</taxon>
        <taxon>Kitasatosporales</taxon>
        <taxon>Streptomycetaceae</taxon>
        <taxon>Streptomyces</taxon>
    </lineage>
</organism>
<sequence length="64" mass="6964">MFTASGGTLPPASVNRAEVGLPRQLRAFAVDESVVKVERPERSEVWAATRDSPCTAGQLEYDSR</sequence>
<dbReference type="EMBL" id="BNED01000005">
    <property type="protein sequence ID" value="GHI75046.1"/>
    <property type="molecule type" value="Genomic_DNA"/>
</dbReference>
<comment type="caution">
    <text evidence="1">The sequence shown here is derived from an EMBL/GenBank/DDBJ whole genome shotgun (WGS) entry which is preliminary data.</text>
</comment>
<gene>
    <name evidence="1" type="ORF">Sspor_06070</name>
</gene>
<keyword evidence="2" id="KW-1185">Reference proteome</keyword>
<dbReference type="Proteomes" id="UP000608522">
    <property type="component" value="Unassembled WGS sequence"/>
</dbReference>